<reference evidence="2" key="1">
    <citation type="journal article" date="2019" name="Int. J. Syst. Evol. Microbiol.">
        <title>The Global Catalogue of Microorganisms (GCM) 10K type strain sequencing project: providing services to taxonomists for standard genome sequencing and annotation.</title>
        <authorList>
            <consortium name="The Broad Institute Genomics Platform"/>
            <consortium name="The Broad Institute Genome Sequencing Center for Infectious Disease"/>
            <person name="Wu L."/>
            <person name="Ma J."/>
        </authorList>
    </citation>
    <scope>NUCLEOTIDE SEQUENCE [LARGE SCALE GENOMIC DNA]</scope>
    <source>
        <strain evidence="2">CECT 7698</strain>
    </source>
</reference>
<dbReference type="Proteomes" id="UP001595579">
    <property type="component" value="Unassembled WGS sequence"/>
</dbReference>
<evidence type="ECO:0000313" key="2">
    <source>
        <dbReference type="Proteomes" id="UP001595579"/>
    </source>
</evidence>
<dbReference type="EMBL" id="JBHRUG010000048">
    <property type="protein sequence ID" value="MFC3286013.1"/>
    <property type="molecule type" value="Genomic_DNA"/>
</dbReference>
<comment type="caution">
    <text evidence="1">The sequence shown here is derived from an EMBL/GenBank/DDBJ whole genome shotgun (WGS) entry which is preliminary data.</text>
</comment>
<organism evidence="1 2">
    <name type="scientific">Litchfieldella rifensis</name>
    <dbReference type="NCBI Taxonomy" id="762643"/>
    <lineage>
        <taxon>Bacteria</taxon>
        <taxon>Pseudomonadati</taxon>
        <taxon>Pseudomonadota</taxon>
        <taxon>Gammaproteobacteria</taxon>
        <taxon>Oceanospirillales</taxon>
        <taxon>Halomonadaceae</taxon>
        <taxon>Litchfieldella</taxon>
    </lineage>
</organism>
<accession>A0ABV7LVT5</accession>
<sequence length="519" mass="57211">MVTAVGRSRALGLVLAGLLLGGCAAGPEWRDSLVPSVAEHRTCLALLTAVDETVAEAGVTDAAAAPVADFPYLRIDRFLASFTGELSEADAFEDWVWRLRDLDAEARQVEIANLPSEERSALVRRFTEPHLADAANACGDRLVRSELLSGREQPRQALLSAAEAPSHYRTVARAMGLYPVTGIGMAIGYAHWQGEHLDSFTLDYSDSLNHADAPLRRYEPALDDVPDAEAVADIVRSVPRSPLGIPALDDESLLRLAAHFAPVFDIETRSRDDRPGTPYWRQGARDVIPAVDVEHPLAHVRLAYTRFDEAVLPQIVYTIWFPARPRQHAFDLLGGRLDGVIWRITLGEDGEPLIHDSIHACGCYHMFFPVPPVRRVAVPEDDDIREAPLVPAEAPRPAPGQRLHVQLDDVSHYVTNLGVDGNEVPESRPYALRLVTQPPEYGARSLALPDGGRRSLFGPSGIVPHSERRERFLLWPAGIESPGAMRQWGTHATAFVGKRHFDDPYLFQQAFEREEPAAP</sequence>
<evidence type="ECO:0000313" key="1">
    <source>
        <dbReference type="EMBL" id="MFC3286013.1"/>
    </source>
</evidence>
<dbReference type="RefSeq" id="WP_386776779.1">
    <property type="nucleotide sequence ID" value="NZ_JBHRUG010000048.1"/>
</dbReference>
<gene>
    <name evidence="1" type="ORF">ACFOEV_20650</name>
</gene>
<protein>
    <submittedName>
        <fullName evidence="1">Uncharacterized protein</fullName>
    </submittedName>
</protein>
<dbReference type="PROSITE" id="PS51257">
    <property type="entry name" value="PROKAR_LIPOPROTEIN"/>
    <property type="match status" value="1"/>
</dbReference>
<name>A0ABV7LVT5_9GAMM</name>
<keyword evidence="2" id="KW-1185">Reference proteome</keyword>
<proteinExistence type="predicted"/>